<evidence type="ECO:0000256" key="1">
    <source>
        <dbReference type="SAM" id="MobiDB-lite"/>
    </source>
</evidence>
<dbReference type="AlphaFoldDB" id="A0A445KZP8"/>
<reference evidence="2 3" key="1">
    <citation type="submission" date="2018-09" db="EMBL/GenBank/DDBJ databases">
        <title>A high-quality reference genome of wild soybean provides a powerful tool to mine soybean genomes.</title>
        <authorList>
            <person name="Xie M."/>
            <person name="Chung C.Y.L."/>
            <person name="Li M.-W."/>
            <person name="Wong F.-L."/>
            <person name="Chan T.-F."/>
            <person name="Lam H.-M."/>
        </authorList>
    </citation>
    <scope>NUCLEOTIDE SEQUENCE [LARGE SCALE GENOMIC DNA]</scope>
    <source>
        <strain evidence="3">cv. W05</strain>
        <tissue evidence="2">Hypocotyl of etiolated seedlings</tissue>
    </source>
</reference>
<feature type="region of interest" description="Disordered" evidence="1">
    <location>
        <begin position="75"/>
        <end position="95"/>
    </location>
</feature>
<name>A0A445KZP8_GLYSO</name>
<gene>
    <name evidence="2" type="ORF">D0Y65_009519</name>
</gene>
<keyword evidence="3" id="KW-1185">Reference proteome</keyword>
<evidence type="ECO:0000313" key="2">
    <source>
        <dbReference type="EMBL" id="RZC16293.1"/>
    </source>
</evidence>
<comment type="caution">
    <text evidence="2">The sequence shown here is derived from an EMBL/GenBank/DDBJ whole genome shotgun (WGS) entry which is preliminary data.</text>
</comment>
<dbReference type="Proteomes" id="UP000289340">
    <property type="component" value="Chromosome 4"/>
</dbReference>
<dbReference type="EMBL" id="QZWG01000004">
    <property type="protein sequence ID" value="RZC16293.1"/>
    <property type="molecule type" value="Genomic_DNA"/>
</dbReference>
<sequence>MQAYRGTQTQGAYLSLWDVHSSSKYHVCESDKDVLQLTNDCKGFEIVEIYVKHVIDVPIIGEEFVNEGGSDFVTIDDSDSGGEGDVQRKGVGDVSDANAQGECDHVVVADVEGEGDVVVVHGECDAQGEGHVQGEGDTNSFEDEDYVAEENSNNEYTSMEDSDYEENWDWTIVLDTDLFGETKPPFSHPPPGTTIIILRPMWLPVIAPLGSQASHATLPISQTSFGRSTCHNVSESTPQTMY</sequence>
<evidence type="ECO:0000313" key="3">
    <source>
        <dbReference type="Proteomes" id="UP000289340"/>
    </source>
</evidence>
<organism evidence="2 3">
    <name type="scientific">Glycine soja</name>
    <name type="common">Wild soybean</name>
    <dbReference type="NCBI Taxonomy" id="3848"/>
    <lineage>
        <taxon>Eukaryota</taxon>
        <taxon>Viridiplantae</taxon>
        <taxon>Streptophyta</taxon>
        <taxon>Embryophyta</taxon>
        <taxon>Tracheophyta</taxon>
        <taxon>Spermatophyta</taxon>
        <taxon>Magnoliopsida</taxon>
        <taxon>eudicotyledons</taxon>
        <taxon>Gunneridae</taxon>
        <taxon>Pentapetalae</taxon>
        <taxon>rosids</taxon>
        <taxon>fabids</taxon>
        <taxon>Fabales</taxon>
        <taxon>Fabaceae</taxon>
        <taxon>Papilionoideae</taxon>
        <taxon>50 kb inversion clade</taxon>
        <taxon>NPAAA clade</taxon>
        <taxon>indigoferoid/millettioid clade</taxon>
        <taxon>Phaseoleae</taxon>
        <taxon>Glycine</taxon>
        <taxon>Glycine subgen. Soja</taxon>
    </lineage>
</organism>
<protein>
    <submittedName>
        <fullName evidence="2">Uncharacterized protein</fullName>
    </submittedName>
</protein>
<accession>A0A445KZP8</accession>
<proteinExistence type="predicted"/>